<dbReference type="PRINTS" id="PR01657">
    <property type="entry name" value="MCMFAMILY"/>
</dbReference>
<dbReference type="EMBL" id="JACHMK010000001">
    <property type="protein sequence ID" value="MBB6334821.1"/>
    <property type="molecule type" value="Genomic_DNA"/>
</dbReference>
<dbReference type="Proteomes" id="UP000617426">
    <property type="component" value="Unassembled WGS sequence"/>
</dbReference>
<dbReference type="Pfam" id="PF13541">
    <property type="entry name" value="ChlI"/>
    <property type="match status" value="1"/>
</dbReference>
<name>A0A923IYZ0_9ACTO</name>
<dbReference type="Gene3D" id="3.40.50.300">
    <property type="entry name" value="P-loop containing nucleotide triphosphate hydrolases"/>
    <property type="match status" value="1"/>
</dbReference>
<dbReference type="Pfam" id="PF01078">
    <property type="entry name" value="Mg_chelatase"/>
    <property type="match status" value="1"/>
</dbReference>
<organism evidence="5 6">
    <name type="scientific">Schaalia hyovaginalis</name>
    <dbReference type="NCBI Taxonomy" id="29316"/>
    <lineage>
        <taxon>Bacteria</taxon>
        <taxon>Bacillati</taxon>
        <taxon>Actinomycetota</taxon>
        <taxon>Actinomycetes</taxon>
        <taxon>Actinomycetales</taxon>
        <taxon>Actinomycetaceae</taxon>
        <taxon>Schaalia</taxon>
    </lineage>
</organism>
<sequence length="518" mass="54612">MGPVDLMNVRTASVTSLALIGLEGHLVDVEAHIGRGLVGFTLVGLPDAALREAKDRVRSALQSSDLEVLDRRITVNLSPAGLAKSGSGFDLAIAMSVLLACGRVAPGLFEGAVLIGELGLDGGLRPVRGILPGVAAAKGLGARRVIVPAPSAHEAGLVSGIEVLAFEHLAELVGAAGGVAHRAVRTGAPHAAPPPRTRPRPELDLLDVRGQDHAIGALEVAAAGGHHLLLIGEPGSGKTMLASRLPSVLPDLDDALALEVSALHSLAGALGEEGALLRRPPFQAPHHSASTPSLIGGGSGIALPGAVSLAHGGVLFLDEAAEFAPSVLDALRQPLEERAITIHRSKGRARYPAGFQLVLASNPCPCGGAGRTCRCSSLQRRRYMSRLSGPLLDRIDITVEMRQPTRADLRMSRARSSAEVRLRVEGARKRMRERLAGSGYSLNAELPGAWLRRRGRMPAALVERLDRAVDERRLTMRGADRVLRLMRTLADLDGRDHPDEMDLARALSLRNGGRDVDE</sequence>
<comment type="caution">
    <text evidence="5">The sequence shown here is derived from an EMBL/GenBank/DDBJ whole genome shotgun (WGS) entry which is preliminary data.</text>
</comment>
<evidence type="ECO:0000256" key="3">
    <source>
        <dbReference type="ARBA" id="ARBA00022840"/>
    </source>
</evidence>
<evidence type="ECO:0000259" key="4">
    <source>
        <dbReference type="SMART" id="SM00382"/>
    </source>
</evidence>
<evidence type="ECO:0000313" key="5">
    <source>
        <dbReference type="EMBL" id="MBB6334821.1"/>
    </source>
</evidence>
<dbReference type="InterPro" id="IPR003593">
    <property type="entry name" value="AAA+_ATPase"/>
</dbReference>
<dbReference type="GO" id="GO:0005524">
    <property type="term" value="F:ATP binding"/>
    <property type="evidence" value="ECO:0007669"/>
    <property type="project" value="UniProtKB-KW"/>
</dbReference>
<feature type="domain" description="AAA+ ATPase" evidence="4">
    <location>
        <begin position="224"/>
        <end position="405"/>
    </location>
</feature>
<evidence type="ECO:0000256" key="1">
    <source>
        <dbReference type="ARBA" id="ARBA00006354"/>
    </source>
</evidence>
<dbReference type="SUPFAM" id="SSF54211">
    <property type="entry name" value="Ribosomal protein S5 domain 2-like"/>
    <property type="match status" value="1"/>
</dbReference>
<dbReference type="Pfam" id="PF13335">
    <property type="entry name" value="Mg_chelatase_C"/>
    <property type="match status" value="1"/>
</dbReference>
<dbReference type="CDD" id="cd00009">
    <property type="entry name" value="AAA"/>
    <property type="match status" value="1"/>
</dbReference>
<proteinExistence type="inferred from homology"/>
<dbReference type="InterPro" id="IPR020568">
    <property type="entry name" value="Ribosomal_Su5_D2-typ_SF"/>
</dbReference>
<protein>
    <submittedName>
        <fullName evidence="5">Magnesium chelatase family protein</fullName>
    </submittedName>
</protein>
<comment type="similarity">
    <text evidence="1">Belongs to the Mg-chelatase subunits D/I family. ComM subfamily.</text>
</comment>
<dbReference type="Gene3D" id="3.30.230.10">
    <property type="match status" value="1"/>
</dbReference>
<keyword evidence="2" id="KW-0547">Nucleotide-binding</keyword>
<dbReference type="InterPro" id="IPR025158">
    <property type="entry name" value="Mg_chelat-rel_C"/>
</dbReference>
<dbReference type="InterPro" id="IPR045006">
    <property type="entry name" value="CHLI-like"/>
</dbReference>
<dbReference type="GO" id="GO:0003677">
    <property type="term" value="F:DNA binding"/>
    <property type="evidence" value="ECO:0007669"/>
    <property type="project" value="InterPro"/>
</dbReference>
<dbReference type="InterPro" id="IPR014721">
    <property type="entry name" value="Ribsml_uS5_D2-typ_fold_subgr"/>
</dbReference>
<reference evidence="5" key="1">
    <citation type="submission" date="2020-08" db="EMBL/GenBank/DDBJ databases">
        <title>Sequencing the genomes of 1000 actinobacteria strains.</title>
        <authorList>
            <person name="Klenk H.-P."/>
        </authorList>
    </citation>
    <scope>NUCLEOTIDE SEQUENCE</scope>
    <source>
        <strain evidence="5">DSM 10695</strain>
    </source>
</reference>
<dbReference type="NCBIfam" id="TIGR00368">
    <property type="entry name" value="YifB family Mg chelatase-like AAA ATPase"/>
    <property type="match status" value="1"/>
</dbReference>
<dbReference type="SMART" id="SM00382">
    <property type="entry name" value="AAA"/>
    <property type="match status" value="1"/>
</dbReference>
<dbReference type="InterPro" id="IPR027417">
    <property type="entry name" value="P-loop_NTPase"/>
</dbReference>
<evidence type="ECO:0000313" key="6">
    <source>
        <dbReference type="Proteomes" id="UP000617426"/>
    </source>
</evidence>
<dbReference type="InterPro" id="IPR000523">
    <property type="entry name" value="Mg_chelatse_chII-like_cat_dom"/>
</dbReference>
<gene>
    <name evidence="5" type="ORF">HD592_001386</name>
</gene>
<dbReference type="RefSeq" id="WP_246429999.1">
    <property type="nucleotide sequence ID" value="NZ_JACHMK010000001.1"/>
</dbReference>
<keyword evidence="3" id="KW-0067">ATP-binding</keyword>
<evidence type="ECO:0000256" key="2">
    <source>
        <dbReference type="ARBA" id="ARBA00022741"/>
    </source>
</evidence>
<dbReference type="PANTHER" id="PTHR32039">
    <property type="entry name" value="MAGNESIUM-CHELATASE SUBUNIT CHLI"/>
    <property type="match status" value="1"/>
</dbReference>
<dbReference type="AlphaFoldDB" id="A0A923IYZ0"/>
<dbReference type="SUPFAM" id="SSF52540">
    <property type="entry name" value="P-loop containing nucleoside triphosphate hydrolases"/>
    <property type="match status" value="1"/>
</dbReference>
<dbReference type="InterPro" id="IPR004482">
    <property type="entry name" value="Mg_chelat-rel"/>
</dbReference>
<dbReference type="PANTHER" id="PTHR32039:SF7">
    <property type="entry name" value="COMPETENCE PROTEIN COMM"/>
    <property type="match status" value="1"/>
</dbReference>
<keyword evidence="6" id="KW-1185">Reference proteome</keyword>
<accession>A0A923IYZ0</accession>
<dbReference type="InterPro" id="IPR001208">
    <property type="entry name" value="MCM_dom"/>
</dbReference>